<proteinExistence type="predicted"/>
<dbReference type="AlphaFoldDB" id="A0A5B7GVE2"/>
<accession>A0A5B7GVE2</accession>
<protein>
    <submittedName>
        <fullName evidence="1">Uncharacterized protein</fullName>
    </submittedName>
</protein>
<keyword evidence="2" id="KW-1185">Reference proteome</keyword>
<evidence type="ECO:0000313" key="2">
    <source>
        <dbReference type="Proteomes" id="UP000324222"/>
    </source>
</evidence>
<gene>
    <name evidence="1" type="ORF">E2C01_056902</name>
</gene>
<reference evidence="1 2" key="1">
    <citation type="submission" date="2019-05" db="EMBL/GenBank/DDBJ databases">
        <title>Another draft genome of Portunus trituberculatus and its Hox gene families provides insights of decapod evolution.</title>
        <authorList>
            <person name="Jeong J.-H."/>
            <person name="Song I."/>
            <person name="Kim S."/>
            <person name="Choi T."/>
            <person name="Kim D."/>
            <person name="Ryu S."/>
            <person name="Kim W."/>
        </authorList>
    </citation>
    <scope>NUCLEOTIDE SEQUENCE [LARGE SCALE GENOMIC DNA]</scope>
    <source>
        <tissue evidence="1">Muscle</tissue>
    </source>
</reference>
<comment type="caution">
    <text evidence="1">The sequence shown here is derived from an EMBL/GenBank/DDBJ whole genome shotgun (WGS) entry which is preliminary data.</text>
</comment>
<dbReference type="Proteomes" id="UP000324222">
    <property type="component" value="Unassembled WGS sequence"/>
</dbReference>
<evidence type="ECO:0000313" key="1">
    <source>
        <dbReference type="EMBL" id="MPC62812.1"/>
    </source>
</evidence>
<name>A0A5B7GVE2_PORTR</name>
<dbReference type="EMBL" id="VSRR010020082">
    <property type="protein sequence ID" value="MPC62812.1"/>
    <property type="molecule type" value="Genomic_DNA"/>
</dbReference>
<sequence length="86" mass="9787">MATVSSNFSPPRCRPSVDVNIVDGVPLQKVGIERVTAREESCQHEAVWVKVLILPRFYPRPGFFESYCREEGDWGRECWGRCGEGI</sequence>
<organism evidence="1 2">
    <name type="scientific">Portunus trituberculatus</name>
    <name type="common">Swimming crab</name>
    <name type="synonym">Neptunus trituberculatus</name>
    <dbReference type="NCBI Taxonomy" id="210409"/>
    <lineage>
        <taxon>Eukaryota</taxon>
        <taxon>Metazoa</taxon>
        <taxon>Ecdysozoa</taxon>
        <taxon>Arthropoda</taxon>
        <taxon>Crustacea</taxon>
        <taxon>Multicrustacea</taxon>
        <taxon>Malacostraca</taxon>
        <taxon>Eumalacostraca</taxon>
        <taxon>Eucarida</taxon>
        <taxon>Decapoda</taxon>
        <taxon>Pleocyemata</taxon>
        <taxon>Brachyura</taxon>
        <taxon>Eubrachyura</taxon>
        <taxon>Portunoidea</taxon>
        <taxon>Portunidae</taxon>
        <taxon>Portuninae</taxon>
        <taxon>Portunus</taxon>
    </lineage>
</organism>